<dbReference type="EMBL" id="SMOL01000458">
    <property type="protein sequence ID" value="KAB2613137.1"/>
    <property type="molecule type" value="Genomic_DNA"/>
</dbReference>
<dbReference type="GO" id="GO:0005524">
    <property type="term" value="F:ATP binding"/>
    <property type="evidence" value="ECO:0007669"/>
    <property type="project" value="InterPro"/>
</dbReference>
<evidence type="ECO:0000313" key="2">
    <source>
        <dbReference type="EMBL" id="KAB2613137.1"/>
    </source>
</evidence>
<dbReference type="Pfam" id="PF00485">
    <property type="entry name" value="PRK"/>
    <property type="match status" value="1"/>
</dbReference>
<dbReference type="InterPro" id="IPR006083">
    <property type="entry name" value="PRK/URK"/>
</dbReference>
<reference evidence="2 3" key="1">
    <citation type="submission" date="2019-09" db="EMBL/GenBank/DDBJ databases">
        <authorList>
            <person name="Ou C."/>
        </authorList>
    </citation>
    <scope>NUCLEOTIDE SEQUENCE [LARGE SCALE GENOMIC DNA]</scope>
    <source>
        <strain evidence="2">S2</strain>
        <tissue evidence="2">Leaf</tissue>
    </source>
</reference>
<keyword evidence="3" id="KW-1185">Reference proteome</keyword>
<evidence type="ECO:0000313" key="3">
    <source>
        <dbReference type="Proteomes" id="UP000327157"/>
    </source>
</evidence>
<feature type="domain" description="Phosphoribulokinase/uridine kinase" evidence="1">
    <location>
        <begin position="11"/>
        <end position="50"/>
    </location>
</feature>
<keyword evidence="2" id="KW-0808">Transferase</keyword>
<proteinExistence type="predicted"/>
<reference evidence="3" key="2">
    <citation type="submission" date="2019-10" db="EMBL/GenBank/DDBJ databases">
        <title>A de novo genome assembly of a pear dwarfing rootstock.</title>
        <authorList>
            <person name="Wang F."/>
            <person name="Wang J."/>
            <person name="Li S."/>
            <person name="Zhang Y."/>
            <person name="Fang M."/>
            <person name="Ma L."/>
            <person name="Zhao Y."/>
            <person name="Jiang S."/>
        </authorList>
    </citation>
    <scope>NUCLEOTIDE SEQUENCE [LARGE SCALE GENOMIC DNA]</scope>
</reference>
<reference evidence="2 3" key="3">
    <citation type="submission" date="2019-11" db="EMBL/GenBank/DDBJ databases">
        <title>A de novo genome assembly of a pear dwarfing rootstock.</title>
        <authorList>
            <person name="Wang F."/>
            <person name="Wang J."/>
            <person name="Li S."/>
            <person name="Zhang Y."/>
            <person name="Fang M."/>
            <person name="Ma L."/>
            <person name="Zhao Y."/>
            <person name="Jiang S."/>
        </authorList>
    </citation>
    <scope>NUCLEOTIDE SEQUENCE [LARGE SCALE GENOMIC DNA]</scope>
    <source>
        <strain evidence="2">S2</strain>
        <tissue evidence="2">Leaf</tissue>
    </source>
</reference>
<organism evidence="2 3">
    <name type="scientific">Pyrus ussuriensis x Pyrus communis</name>
    <dbReference type="NCBI Taxonomy" id="2448454"/>
    <lineage>
        <taxon>Eukaryota</taxon>
        <taxon>Viridiplantae</taxon>
        <taxon>Streptophyta</taxon>
        <taxon>Embryophyta</taxon>
        <taxon>Tracheophyta</taxon>
        <taxon>Spermatophyta</taxon>
        <taxon>Magnoliopsida</taxon>
        <taxon>eudicotyledons</taxon>
        <taxon>Gunneridae</taxon>
        <taxon>Pentapetalae</taxon>
        <taxon>rosids</taxon>
        <taxon>fabids</taxon>
        <taxon>Rosales</taxon>
        <taxon>Rosaceae</taxon>
        <taxon>Amygdaloideae</taxon>
        <taxon>Maleae</taxon>
        <taxon>Pyrus</taxon>
    </lineage>
</organism>
<dbReference type="Proteomes" id="UP000327157">
    <property type="component" value="Chromosome 9"/>
</dbReference>
<dbReference type="OrthoDB" id="1661456at2759"/>
<dbReference type="GO" id="GO:0016301">
    <property type="term" value="F:kinase activity"/>
    <property type="evidence" value="ECO:0007669"/>
    <property type="project" value="UniProtKB-KW"/>
</dbReference>
<sequence>MKRLFDSNMFINNITTVICLDDYHSLDKTGRKKKGVTTLDPQANDFDLTLDPIAYLFSVHK</sequence>
<comment type="caution">
    <text evidence="2">The sequence shown here is derived from an EMBL/GenBank/DDBJ whole genome shotgun (WGS) entry which is preliminary data.</text>
</comment>
<protein>
    <submittedName>
        <fullName evidence="2">Phosphoribulokinase</fullName>
    </submittedName>
</protein>
<accession>A0A5N5GD77</accession>
<keyword evidence="2" id="KW-0418">Kinase</keyword>
<dbReference type="AlphaFoldDB" id="A0A5N5GD77"/>
<gene>
    <name evidence="2" type="ORF">D8674_035453</name>
</gene>
<evidence type="ECO:0000259" key="1">
    <source>
        <dbReference type="Pfam" id="PF00485"/>
    </source>
</evidence>
<name>A0A5N5GD77_9ROSA</name>